<name>A0A0P1BEQ8_9BASI</name>
<dbReference type="STRING" id="401625.A0A0P1BEQ8"/>
<dbReference type="EMBL" id="CCYA01000240">
    <property type="protein sequence ID" value="CEH14351.1"/>
    <property type="molecule type" value="Genomic_DNA"/>
</dbReference>
<organism evidence="4 5">
    <name type="scientific">Ceraceosorus bombacis</name>
    <dbReference type="NCBI Taxonomy" id="401625"/>
    <lineage>
        <taxon>Eukaryota</taxon>
        <taxon>Fungi</taxon>
        <taxon>Dikarya</taxon>
        <taxon>Basidiomycota</taxon>
        <taxon>Ustilaginomycotina</taxon>
        <taxon>Exobasidiomycetes</taxon>
        <taxon>Ceraceosorales</taxon>
        <taxon>Ceraceosoraceae</taxon>
        <taxon>Ceraceosorus</taxon>
    </lineage>
</organism>
<dbReference type="GO" id="GO:0035194">
    <property type="term" value="P:regulatory ncRNA-mediated post-transcriptional gene silencing"/>
    <property type="evidence" value="ECO:0007669"/>
    <property type="project" value="TreeGrafter"/>
</dbReference>
<evidence type="ECO:0000313" key="4">
    <source>
        <dbReference type="EMBL" id="CEH14351.1"/>
    </source>
</evidence>
<evidence type="ECO:0000313" key="5">
    <source>
        <dbReference type="Proteomes" id="UP000054845"/>
    </source>
</evidence>
<feature type="compositionally biased region" description="Pro residues" evidence="1">
    <location>
        <begin position="273"/>
        <end position="285"/>
    </location>
</feature>
<dbReference type="PANTHER" id="PTHR10887:SF322">
    <property type="entry name" value="HELICASE MOV-10"/>
    <property type="match status" value="1"/>
</dbReference>
<dbReference type="Pfam" id="PF13087">
    <property type="entry name" value="AAA_12"/>
    <property type="match status" value="1"/>
</dbReference>
<feature type="compositionally biased region" description="Pro residues" evidence="1">
    <location>
        <begin position="325"/>
        <end position="336"/>
    </location>
</feature>
<evidence type="ECO:0000256" key="1">
    <source>
        <dbReference type="SAM" id="MobiDB-lite"/>
    </source>
</evidence>
<dbReference type="GO" id="GO:0004386">
    <property type="term" value="F:helicase activity"/>
    <property type="evidence" value="ECO:0007669"/>
    <property type="project" value="UniProtKB-KW"/>
</dbReference>
<feature type="region of interest" description="Disordered" evidence="1">
    <location>
        <begin position="1"/>
        <end position="73"/>
    </location>
</feature>
<dbReference type="Proteomes" id="UP000054845">
    <property type="component" value="Unassembled WGS sequence"/>
</dbReference>
<dbReference type="PANTHER" id="PTHR10887">
    <property type="entry name" value="DNA2/NAM7 HELICASE FAMILY"/>
    <property type="match status" value="1"/>
</dbReference>
<dbReference type="InterPro" id="IPR041679">
    <property type="entry name" value="DNA2/NAM7-like_C"/>
</dbReference>
<dbReference type="InterPro" id="IPR047187">
    <property type="entry name" value="SF1_C_Upf1"/>
</dbReference>
<dbReference type="Gene3D" id="3.40.50.300">
    <property type="entry name" value="P-loop containing nucleotide triphosphate hydrolases"/>
    <property type="match status" value="2"/>
</dbReference>
<feature type="region of interest" description="Disordered" evidence="1">
    <location>
        <begin position="355"/>
        <end position="443"/>
    </location>
</feature>
<feature type="compositionally biased region" description="Basic and acidic residues" evidence="1">
    <location>
        <begin position="414"/>
        <end position="424"/>
    </location>
</feature>
<feature type="domain" description="DNA2/NAM7 helicase helicase" evidence="2">
    <location>
        <begin position="873"/>
        <end position="956"/>
    </location>
</feature>
<protein>
    <submittedName>
        <fullName evidence="4">RNA helicase</fullName>
    </submittedName>
</protein>
<dbReference type="SUPFAM" id="SSF52540">
    <property type="entry name" value="P-loop containing nucleoside triphosphate hydrolases"/>
    <property type="match status" value="1"/>
</dbReference>
<dbReference type="OrthoDB" id="6513042at2759"/>
<sequence length="1409" mass="153362">MSSEEEEEEDHWPELSSENLVRADRRSSYKSPVHQLSSKASRASASTSTSGAAATAAAAIGQSAKSSGTTTTALTDDASRAKLATRSQQAALRTAAYANAQARYSHSPSNSFASSPLPPGMLAMSASTAPQVAAADAHAPVAPTHASSYGAYTPFAAHIMPAARHIMPSGTPAYPRVSQQPLSPAFQYGAQTHQAAPAWQAHHGMNGAMQYPNAPPNQMVSMTGLPQWQLAVQQQLALASMQQQMAQWVAVSQSQSQPSLAHQMQQASHQIAPPRPPAPPLPAAPSAPRQTYYAQPVRQTVSISRPPGLLPPARAPSSPAVKSPGLPPPPPPPPPIGTKTTVKQGTLPEEYSKVLQKSVAATTTTTTTTTSPRSNASVSASNPSAHSSPEEKHPLLSPGTSVTEGHGAPGPESLPHDRRSRETTQSDSTNLEAKEDEKELFFTPRLANARSSLSGELDTPSSSRVSRYAQPFVPAWMRQVAMETPVHIVPLVRKESIDWQAWRSTFLPPALATAADVEHEAGKRWVEEEVEGPSITRTTTSSPTRRFVPSPSEGSRTGPIRDWRDKEGIFGSDFDPTLPESGSGSGSGSGSELESDSASELDVSSAEDQQTRSMGPLLLPADQSKYPLRSTRRDDAAHQTQSNGAASPDLTNPKQKALLKPSCATAMSTLVPALDAQHYARRFTMLLRNEMDYRAEELANQTLYGVGLEAYDAQRGRPRRGDQNAAVDRGLWNLKLPGIREEYPKLHPGDLVRLRPIVDQGWIELEYEARVWALRTVEGIVVLKCDEIEEGMMEQMGMSMKQARFVVLFSGDQSSEMDVIACLKRVQQTLAKEDRPAAILKRWLFPLPQHSATTQSKASSELDMSIAFDGQGLNPEQKVAVESITMHQHRVPFLIQGPPGTGKTRTLVAACLSVLQRHAKSSILLCAPSNEAADTLALRLVKSLNRQQLIRINAPGRTFAELPEALVIYSHIDNTDDGAHFGLPPWTALMKARIIVTATHDVPLLLKSRGVSNADLGRLEATIYQGLRPTELAPDVPLHFTHLFIDEASQGTEAQTLSALLAVLPSRHTKTQEPSVVLCGDTKQLGPHVHSPWARAYGLDVSMLERLSGRDAYRHRLRALRTRARNALLTGSFDNEDSPDAWAYSPTLLRAKLESESRTKEEHCCAQLVRNYRQRDARLLQTPSSLYYDECLLPCAKSRVSALPIWPGLPNPDVPIRIEHVEGSDEWVDEGSSWFNLEEAKRVVDICRSLTGLAPSSDKAACAASAEEEANARESLPSVQLQRIVGPREISVISPFREQVWCIRLALRSSHHTLKDVNVGHCEVFQGAEHPVSIISTVRTRERFLENDAKRSMGLLFERKRPNGVVSASSQTEEDGDEDDDDEVNKAMALVVGRMTAAALLDEDDEGWT</sequence>
<dbReference type="InterPro" id="IPR045055">
    <property type="entry name" value="DNA2/NAM7-like"/>
</dbReference>
<feature type="compositionally biased region" description="Low complexity" evidence="1">
    <location>
        <begin position="362"/>
        <end position="387"/>
    </location>
</feature>
<feature type="compositionally biased region" description="Low complexity" evidence="1">
    <location>
        <begin position="37"/>
        <end position="68"/>
    </location>
</feature>
<evidence type="ECO:0000259" key="2">
    <source>
        <dbReference type="Pfam" id="PF13086"/>
    </source>
</evidence>
<feature type="domain" description="DNA2/NAM7 helicase-like C-terminal" evidence="3">
    <location>
        <begin position="1161"/>
        <end position="1363"/>
    </location>
</feature>
<feature type="region of interest" description="Disordered" evidence="1">
    <location>
        <begin position="526"/>
        <end position="654"/>
    </location>
</feature>
<feature type="compositionally biased region" description="Low complexity" evidence="1">
    <location>
        <begin position="533"/>
        <end position="552"/>
    </location>
</feature>
<keyword evidence="4" id="KW-0067">ATP-binding</keyword>
<reference evidence="4 5" key="1">
    <citation type="submission" date="2014-09" db="EMBL/GenBank/DDBJ databases">
        <authorList>
            <person name="Magalhaes I.L.F."/>
            <person name="Oliveira U."/>
            <person name="Santos F.R."/>
            <person name="Vidigal T.H.D.A."/>
            <person name="Brescovit A.D."/>
            <person name="Santos A.J."/>
        </authorList>
    </citation>
    <scope>NUCLEOTIDE SEQUENCE [LARGE SCALE GENOMIC DNA]</scope>
</reference>
<keyword evidence="4" id="KW-0547">Nucleotide-binding</keyword>
<feature type="compositionally biased region" description="Acidic residues" evidence="1">
    <location>
        <begin position="1372"/>
        <end position="1383"/>
    </location>
</feature>
<feature type="compositionally biased region" description="Acidic residues" evidence="1">
    <location>
        <begin position="1"/>
        <end position="11"/>
    </location>
</feature>
<feature type="region of interest" description="Disordered" evidence="1">
    <location>
        <begin position="1363"/>
        <end position="1384"/>
    </location>
</feature>
<dbReference type="CDD" id="cd18808">
    <property type="entry name" value="SF1_C_Upf1"/>
    <property type="match status" value="1"/>
</dbReference>
<keyword evidence="5" id="KW-1185">Reference proteome</keyword>
<feature type="compositionally biased region" description="Basic and acidic residues" evidence="1">
    <location>
        <begin position="559"/>
        <end position="568"/>
    </location>
</feature>
<dbReference type="InterPro" id="IPR041677">
    <property type="entry name" value="DNA2/NAM7_AAA_11"/>
</dbReference>
<feature type="compositionally biased region" description="Polar residues" evidence="1">
    <location>
        <begin position="638"/>
        <end position="654"/>
    </location>
</feature>
<proteinExistence type="predicted"/>
<evidence type="ECO:0000259" key="3">
    <source>
        <dbReference type="Pfam" id="PF13087"/>
    </source>
</evidence>
<dbReference type="GO" id="GO:0005829">
    <property type="term" value="C:cytosol"/>
    <property type="evidence" value="ECO:0007669"/>
    <property type="project" value="TreeGrafter"/>
</dbReference>
<keyword evidence="4" id="KW-0347">Helicase</keyword>
<feature type="compositionally biased region" description="Polar residues" evidence="1">
    <location>
        <begin position="259"/>
        <end position="269"/>
    </location>
</feature>
<dbReference type="InterPro" id="IPR027417">
    <property type="entry name" value="P-loop_NTPase"/>
</dbReference>
<keyword evidence="4" id="KW-0378">Hydrolase</keyword>
<dbReference type="Pfam" id="PF13086">
    <property type="entry name" value="AAA_11"/>
    <property type="match status" value="1"/>
</dbReference>
<feature type="region of interest" description="Disordered" evidence="1">
    <location>
        <begin position="259"/>
        <end position="342"/>
    </location>
</feature>
<accession>A0A0P1BEQ8</accession>